<dbReference type="EMBL" id="CP002955">
    <property type="protein sequence ID" value="AEL28676.1"/>
    <property type="molecule type" value="Genomic_DNA"/>
</dbReference>
<organism evidence="1 2">
    <name type="scientific">Cyclobacterium marinum (strain ATCC 25205 / DSM 745 / LMG 13164 / NCIMB 1802)</name>
    <name type="common">Flectobacillus marinus</name>
    <dbReference type="NCBI Taxonomy" id="880070"/>
    <lineage>
        <taxon>Bacteria</taxon>
        <taxon>Pseudomonadati</taxon>
        <taxon>Bacteroidota</taxon>
        <taxon>Cytophagia</taxon>
        <taxon>Cytophagales</taxon>
        <taxon>Cyclobacteriaceae</taxon>
        <taxon>Cyclobacterium</taxon>
    </lineage>
</organism>
<evidence type="ECO:0000313" key="2">
    <source>
        <dbReference type="Proteomes" id="UP000001635"/>
    </source>
</evidence>
<name>G0J807_CYCMS</name>
<dbReference type="HOGENOM" id="CLU_3355749_0_0_10"/>
<dbReference type="KEGG" id="cmr:Cycma_4992"/>
<dbReference type="STRING" id="880070.Cycma_4992"/>
<gene>
    <name evidence="1" type="ordered locus">Cycma_4992</name>
</gene>
<sequence>MLKSVNKTLYNDFWRKLDEILFGINRKFEIFNFFST</sequence>
<reference evidence="2" key="1">
    <citation type="submission" date="2011-07" db="EMBL/GenBank/DDBJ databases">
        <title>The complete genome of Cyclobacterium marinum DSM 745.</title>
        <authorList>
            <person name="Lucas S."/>
            <person name="Han J."/>
            <person name="Lapidus A."/>
            <person name="Bruce D."/>
            <person name="Goodwin L."/>
            <person name="Pitluck S."/>
            <person name="Peters L."/>
            <person name="Kyrpides N."/>
            <person name="Mavromatis K."/>
            <person name="Ivanova N."/>
            <person name="Ovchinnikova G."/>
            <person name="Chertkov O."/>
            <person name="Detter J.C."/>
            <person name="Tapia R."/>
            <person name="Han C."/>
            <person name="Land M."/>
            <person name="Hauser L."/>
            <person name="Markowitz V."/>
            <person name="Cheng J.-F."/>
            <person name="Hugenholtz P."/>
            <person name="Woyke T."/>
            <person name="Wu D."/>
            <person name="Tindall B."/>
            <person name="Schuetze A."/>
            <person name="Brambilla E."/>
            <person name="Klenk H.-P."/>
            <person name="Eisen J.A."/>
        </authorList>
    </citation>
    <scope>NUCLEOTIDE SEQUENCE [LARGE SCALE GENOMIC DNA]</scope>
    <source>
        <strain evidence="2">ATCC 25205 / DSM 745 / LMG 13164 / NCIMB 1802</strain>
    </source>
</reference>
<protein>
    <submittedName>
        <fullName evidence="1">Uncharacterized protein</fullName>
    </submittedName>
</protein>
<evidence type="ECO:0000313" key="1">
    <source>
        <dbReference type="EMBL" id="AEL28676.1"/>
    </source>
</evidence>
<proteinExistence type="predicted"/>
<keyword evidence="2" id="KW-1185">Reference proteome</keyword>
<dbReference type="AlphaFoldDB" id="G0J807"/>
<dbReference type="Proteomes" id="UP000001635">
    <property type="component" value="Chromosome"/>
</dbReference>
<accession>G0J807</accession>